<keyword evidence="1" id="KW-0238">DNA-binding</keyword>
<dbReference type="GO" id="GO:0003677">
    <property type="term" value="F:DNA binding"/>
    <property type="evidence" value="ECO:0007669"/>
    <property type="project" value="UniProtKB-UniRule"/>
</dbReference>
<dbReference type="EMBL" id="FNGE01000015">
    <property type="protein sequence ID" value="SDL61806.1"/>
    <property type="molecule type" value="Genomic_DNA"/>
</dbReference>
<evidence type="ECO:0000313" key="4">
    <source>
        <dbReference type="Proteomes" id="UP000199555"/>
    </source>
</evidence>
<accession>A0A1G9LIQ6</accession>
<evidence type="ECO:0000256" key="1">
    <source>
        <dbReference type="PROSITE-ProRule" id="PRU01076"/>
    </source>
</evidence>
<proteinExistence type="predicted"/>
<dbReference type="OrthoDB" id="9809003at2"/>
<dbReference type="GO" id="GO:0001558">
    <property type="term" value="P:regulation of cell growth"/>
    <property type="evidence" value="ECO:0007669"/>
    <property type="project" value="InterPro"/>
</dbReference>
<dbReference type="STRING" id="525640.SAMN04487971_11510"/>
<dbReference type="Gene3D" id="2.10.260.10">
    <property type="match status" value="1"/>
</dbReference>
<keyword evidence="4" id="KW-1185">Reference proteome</keyword>
<dbReference type="AlphaFoldDB" id="A0A1G9LIQ6"/>
<dbReference type="SMART" id="SM00966">
    <property type="entry name" value="SpoVT_AbrB"/>
    <property type="match status" value="1"/>
</dbReference>
<dbReference type="GO" id="GO:0003700">
    <property type="term" value="F:DNA-binding transcription factor activity"/>
    <property type="evidence" value="ECO:0007669"/>
    <property type="project" value="InterPro"/>
</dbReference>
<dbReference type="GO" id="GO:0097351">
    <property type="term" value="F:toxin sequestering activity"/>
    <property type="evidence" value="ECO:0007669"/>
    <property type="project" value="InterPro"/>
</dbReference>
<dbReference type="PROSITE" id="PS51740">
    <property type="entry name" value="SPOVT_ABRB"/>
    <property type="match status" value="1"/>
</dbReference>
<dbReference type="InterPro" id="IPR031848">
    <property type="entry name" value="PrlF_antitoxin"/>
</dbReference>
<dbReference type="Pfam" id="PF15937">
    <property type="entry name" value="PrlF_antitoxin"/>
    <property type="match status" value="1"/>
</dbReference>
<dbReference type="RefSeq" id="WP_090756912.1">
    <property type="nucleotide sequence ID" value="NZ_FNGE01000015.1"/>
</dbReference>
<dbReference type="InterPro" id="IPR007159">
    <property type="entry name" value="SpoVT-AbrB_dom"/>
</dbReference>
<gene>
    <name evidence="3" type="ORF">SAMN04487971_11510</name>
</gene>
<name>A0A1G9LIQ6_9RHOB</name>
<dbReference type="Proteomes" id="UP000199555">
    <property type="component" value="Unassembled WGS sequence"/>
</dbReference>
<organism evidence="3 4">
    <name type="scientific">Paracoccus chinensis</name>
    <dbReference type="NCBI Taxonomy" id="525640"/>
    <lineage>
        <taxon>Bacteria</taxon>
        <taxon>Pseudomonadati</taxon>
        <taxon>Pseudomonadota</taxon>
        <taxon>Alphaproteobacteria</taxon>
        <taxon>Rhodobacterales</taxon>
        <taxon>Paracoccaceae</taxon>
        <taxon>Paracoccus</taxon>
    </lineage>
</organism>
<evidence type="ECO:0000259" key="2">
    <source>
        <dbReference type="PROSITE" id="PS51740"/>
    </source>
</evidence>
<feature type="domain" description="SpoVT-AbrB" evidence="2">
    <location>
        <begin position="1"/>
        <end position="47"/>
    </location>
</feature>
<protein>
    <submittedName>
        <fullName evidence="3">Looped-hinge helix DNA binding domain-containing protein, AbrB family</fullName>
    </submittedName>
</protein>
<dbReference type="InterPro" id="IPR037914">
    <property type="entry name" value="SpoVT-AbrB_sf"/>
</dbReference>
<sequence length="79" mass="8521">MTESTVTIKGQTTLPRAVRQVLDLGPGDRLRYVILDDGQVRLMRAQPVASLAGFLRREGQRPVSLDEMEAAVAGGAQGE</sequence>
<evidence type="ECO:0000313" key="3">
    <source>
        <dbReference type="EMBL" id="SDL61806.1"/>
    </source>
</evidence>
<reference evidence="4" key="1">
    <citation type="submission" date="2016-10" db="EMBL/GenBank/DDBJ databases">
        <authorList>
            <person name="Varghese N."/>
            <person name="Submissions S."/>
        </authorList>
    </citation>
    <scope>NUCLEOTIDE SEQUENCE [LARGE SCALE GENOMIC DNA]</scope>
    <source>
        <strain evidence="4">CGMCC 1.7655</strain>
    </source>
</reference>
<dbReference type="SUPFAM" id="SSF89447">
    <property type="entry name" value="AbrB/MazE/MraZ-like"/>
    <property type="match status" value="1"/>
</dbReference>